<feature type="transmembrane region" description="Helical" evidence="1">
    <location>
        <begin position="21"/>
        <end position="43"/>
    </location>
</feature>
<keyword evidence="1" id="KW-0812">Transmembrane</keyword>
<gene>
    <name evidence="2" type="ORF">JHT90_01460</name>
</gene>
<accession>A0A974RYJ9</accession>
<dbReference type="Proteomes" id="UP000595278">
    <property type="component" value="Chromosome"/>
</dbReference>
<sequence length="148" mass="16360">MTNTTPETPQNTNIFYARKYTGLNIGVAILLIIVGLFAVSMVGAGGAPIGIGILFIIITIMTYNMHYVIIGEDYIAVKPAPARSRVNILFSEITSVTKELKKITIFYKIHGEQNAQEKKVIIALNILEESEKQRLLLVLNNALGEKIK</sequence>
<dbReference type="RefSeq" id="WP_201093222.1">
    <property type="nucleotide sequence ID" value="NZ_CP067393.1"/>
</dbReference>
<reference evidence="2 3" key="1">
    <citation type="submission" date="2021-01" db="EMBL/GenBank/DDBJ databases">
        <title>Entomomonas sp. F2A isolated from a house cricket (Acheta domesticus).</title>
        <authorList>
            <person name="Spergser J."/>
            <person name="Busse H.-J."/>
        </authorList>
    </citation>
    <scope>NUCLEOTIDE SEQUENCE [LARGE SCALE GENOMIC DNA]</scope>
    <source>
        <strain evidence="2 3">F2A</strain>
    </source>
</reference>
<evidence type="ECO:0000256" key="1">
    <source>
        <dbReference type="SAM" id="Phobius"/>
    </source>
</evidence>
<organism evidence="2 3">
    <name type="scientific">Entomomonas asaccharolytica</name>
    <dbReference type="NCBI Taxonomy" id="2785331"/>
    <lineage>
        <taxon>Bacteria</taxon>
        <taxon>Pseudomonadati</taxon>
        <taxon>Pseudomonadota</taxon>
        <taxon>Gammaproteobacteria</taxon>
        <taxon>Pseudomonadales</taxon>
        <taxon>Pseudomonadaceae</taxon>
        <taxon>Entomomonas</taxon>
    </lineage>
</organism>
<evidence type="ECO:0000313" key="3">
    <source>
        <dbReference type="Proteomes" id="UP000595278"/>
    </source>
</evidence>
<protein>
    <submittedName>
        <fullName evidence="2">Uncharacterized protein</fullName>
    </submittedName>
</protein>
<feature type="transmembrane region" description="Helical" evidence="1">
    <location>
        <begin position="49"/>
        <end position="70"/>
    </location>
</feature>
<name>A0A974RYJ9_9GAMM</name>
<dbReference type="AlphaFoldDB" id="A0A974RYJ9"/>
<keyword evidence="1" id="KW-1133">Transmembrane helix</keyword>
<keyword evidence="1" id="KW-0472">Membrane</keyword>
<dbReference type="KEGG" id="eaz:JHT90_01460"/>
<proteinExistence type="predicted"/>
<evidence type="ECO:0000313" key="2">
    <source>
        <dbReference type="EMBL" id="QQP85954.1"/>
    </source>
</evidence>
<dbReference type="EMBL" id="CP067393">
    <property type="protein sequence ID" value="QQP85954.1"/>
    <property type="molecule type" value="Genomic_DNA"/>
</dbReference>
<keyword evidence="3" id="KW-1185">Reference proteome</keyword>